<dbReference type="Gene3D" id="1.10.260.40">
    <property type="entry name" value="lambda repressor-like DNA-binding domains"/>
    <property type="match status" value="1"/>
</dbReference>
<dbReference type="RefSeq" id="WP_330106201.1">
    <property type="nucleotide sequence ID" value="NZ_JAZDQT010000001.1"/>
</dbReference>
<evidence type="ECO:0000256" key="1">
    <source>
        <dbReference type="ARBA" id="ARBA00023125"/>
    </source>
</evidence>
<dbReference type="Pfam" id="PF01381">
    <property type="entry name" value="HTH_3"/>
    <property type="match status" value="1"/>
</dbReference>
<gene>
    <name evidence="3" type="ORF">VRU48_01700</name>
</gene>
<organism evidence="3 4">
    <name type="scientific">Pedobacter albus</name>
    <dbReference type="NCBI Taxonomy" id="3113905"/>
    <lineage>
        <taxon>Bacteria</taxon>
        <taxon>Pseudomonadati</taxon>
        <taxon>Bacteroidota</taxon>
        <taxon>Sphingobacteriia</taxon>
        <taxon>Sphingobacteriales</taxon>
        <taxon>Sphingobacteriaceae</taxon>
        <taxon>Pedobacter</taxon>
    </lineage>
</organism>
<keyword evidence="1" id="KW-0238">DNA-binding</keyword>
<dbReference type="PANTHER" id="PTHR46558:SF13">
    <property type="entry name" value="HTH-TYPE TRANSCRIPTIONAL REGULATOR IMMR"/>
    <property type="match status" value="1"/>
</dbReference>
<dbReference type="PANTHER" id="PTHR46558">
    <property type="entry name" value="TRACRIPTIONAL REGULATORY PROTEIN-RELATED-RELATED"/>
    <property type="match status" value="1"/>
</dbReference>
<protein>
    <submittedName>
        <fullName evidence="3">Helix-turn-helix transcriptional regulator</fullName>
    </submittedName>
</protein>
<dbReference type="SMART" id="SM00530">
    <property type="entry name" value="HTH_XRE"/>
    <property type="match status" value="1"/>
</dbReference>
<accession>A0ABU7I2X1</accession>
<name>A0ABU7I2X1_9SPHI</name>
<proteinExistence type="predicted"/>
<dbReference type="SUPFAM" id="SSF47413">
    <property type="entry name" value="lambda repressor-like DNA-binding domains"/>
    <property type="match status" value="1"/>
</dbReference>
<sequence length="92" mass="10797">MNIQLGQILKKLRKQQNLNQQEVANYLFVSRPTYIRYERNLVETPLSKLFALSSLYNFDMVDLVKLIDSCRPIEDLDTMLADIDPDISFKRS</sequence>
<dbReference type="InterPro" id="IPR010982">
    <property type="entry name" value="Lambda_DNA-bd_dom_sf"/>
</dbReference>
<dbReference type="Proteomes" id="UP001336835">
    <property type="component" value="Unassembled WGS sequence"/>
</dbReference>
<keyword evidence="4" id="KW-1185">Reference proteome</keyword>
<comment type="caution">
    <text evidence="3">The sequence shown here is derived from an EMBL/GenBank/DDBJ whole genome shotgun (WGS) entry which is preliminary data.</text>
</comment>
<dbReference type="PROSITE" id="PS50943">
    <property type="entry name" value="HTH_CROC1"/>
    <property type="match status" value="1"/>
</dbReference>
<evidence type="ECO:0000259" key="2">
    <source>
        <dbReference type="PROSITE" id="PS50943"/>
    </source>
</evidence>
<dbReference type="CDD" id="cd00093">
    <property type="entry name" value="HTH_XRE"/>
    <property type="match status" value="1"/>
</dbReference>
<reference evidence="3 4" key="1">
    <citation type="submission" date="2024-01" db="EMBL/GenBank/DDBJ databases">
        <title>Pedobacter sp. nov., isolated from fresh soil.</title>
        <authorList>
            <person name="Le N.T.T."/>
        </authorList>
    </citation>
    <scope>NUCLEOTIDE SEQUENCE [LARGE SCALE GENOMIC DNA]</scope>
    <source>
        <strain evidence="3 4">KR3-3</strain>
    </source>
</reference>
<evidence type="ECO:0000313" key="3">
    <source>
        <dbReference type="EMBL" id="MEE1943801.1"/>
    </source>
</evidence>
<feature type="domain" description="HTH cro/C1-type" evidence="2">
    <location>
        <begin position="9"/>
        <end position="63"/>
    </location>
</feature>
<dbReference type="InterPro" id="IPR001387">
    <property type="entry name" value="Cro/C1-type_HTH"/>
</dbReference>
<evidence type="ECO:0000313" key="4">
    <source>
        <dbReference type="Proteomes" id="UP001336835"/>
    </source>
</evidence>
<dbReference type="EMBL" id="JAZDQT010000001">
    <property type="protein sequence ID" value="MEE1943801.1"/>
    <property type="molecule type" value="Genomic_DNA"/>
</dbReference>